<comment type="caution">
    <text evidence="2">The sequence shown here is derived from an EMBL/GenBank/DDBJ whole genome shotgun (WGS) entry which is preliminary data.</text>
</comment>
<evidence type="ECO:0000313" key="2">
    <source>
        <dbReference type="EMBL" id="MBZ7987864.1"/>
    </source>
</evidence>
<name>A0ABS7WVB3_9BACT</name>
<accession>A0ABS7WVB3</accession>
<reference evidence="2 3" key="1">
    <citation type="submission" date="2020-07" db="EMBL/GenBank/DDBJ databases">
        <title>Transfer of Campylobacter canadensis to the novel genus Avispirillum gen. nov., that also includes two novel species recovered from migratory waterfowl: Avispirillum anseris sp. nov. and Avispirillum brantae sp. nov.</title>
        <authorList>
            <person name="Miller W.G."/>
            <person name="Chapman M.H."/>
            <person name="Yee E."/>
            <person name="Inglis G.D."/>
        </authorList>
    </citation>
    <scope>NUCLEOTIDE SEQUENCE [LARGE SCALE GENOMIC DNA]</scope>
    <source>
        <strain evidence="2 3">L283</strain>
    </source>
</reference>
<dbReference type="RefSeq" id="WP_172231676.1">
    <property type="nucleotide sequence ID" value="NZ_CP035946.1"/>
</dbReference>
<evidence type="ECO:0000256" key="1">
    <source>
        <dbReference type="SAM" id="Phobius"/>
    </source>
</evidence>
<sequence>MKKILLIIFLINYVFANEDAELEKSQLIFAILLCFIFLLSAYLLTLKRKFKYRKNNVKEDTITLKNYEYINKTNLTFDMQEVFLYFFKTINNIVSANNNIVVFSQKMFDVDKNNKIINTHRSFFGDYSVLINALLYSITILNTFFKNEVFVVKLRVAPSEYEEYMLFFDIYLARHDDEESNVLFNSLNEYYKSSKINPALNQEIFEKMELLKIESSKKDYYIGIKNSSNSMKNMLSINMSFQAKEQDYLFHLNTDESLDALLVCPNSEISKIIEDNLLEFNIKSIVNKSYTNLLEILEDGVKCPFRAVFINADIFNHFKDEEIEKLIKAQKNNIFKIFVILNNANIPTNVYKVINEVEFLALPYTIDNIRAVVNSIYEIASVYKNQ</sequence>
<keyword evidence="1" id="KW-1133">Transmembrane helix</keyword>
<organism evidence="2 3">
    <name type="scientific">Campylobacter canadensis</name>
    <dbReference type="NCBI Taxonomy" id="449520"/>
    <lineage>
        <taxon>Bacteria</taxon>
        <taxon>Pseudomonadati</taxon>
        <taxon>Campylobacterota</taxon>
        <taxon>Epsilonproteobacteria</taxon>
        <taxon>Campylobacterales</taxon>
        <taxon>Campylobacteraceae</taxon>
        <taxon>Campylobacter</taxon>
    </lineage>
</organism>
<dbReference type="EMBL" id="JACGBB010000017">
    <property type="protein sequence ID" value="MBZ7987864.1"/>
    <property type="molecule type" value="Genomic_DNA"/>
</dbReference>
<keyword evidence="1" id="KW-0472">Membrane</keyword>
<keyword evidence="1" id="KW-0812">Transmembrane</keyword>
<feature type="transmembrane region" description="Helical" evidence="1">
    <location>
        <begin position="124"/>
        <end position="145"/>
    </location>
</feature>
<keyword evidence="3" id="KW-1185">Reference proteome</keyword>
<protein>
    <submittedName>
        <fullName evidence="2">Uncharacterized protein</fullName>
    </submittedName>
</protein>
<gene>
    <name evidence="2" type="ORF">AVCANL283_07130</name>
</gene>
<dbReference type="Proteomes" id="UP000786183">
    <property type="component" value="Unassembled WGS sequence"/>
</dbReference>
<proteinExistence type="predicted"/>
<evidence type="ECO:0000313" key="3">
    <source>
        <dbReference type="Proteomes" id="UP000786183"/>
    </source>
</evidence>
<feature type="transmembrane region" description="Helical" evidence="1">
    <location>
        <begin position="26"/>
        <end position="44"/>
    </location>
</feature>